<dbReference type="InterPro" id="IPR050312">
    <property type="entry name" value="IolE/XylAMocC-like"/>
</dbReference>
<dbReference type="GO" id="GO:0016853">
    <property type="term" value="F:isomerase activity"/>
    <property type="evidence" value="ECO:0007669"/>
    <property type="project" value="UniProtKB-KW"/>
</dbReference>
<feature type="domain" description="Xylose isomerase-like TIM barrel" evidence="2">
    <location>
        <begin position="33"/>
        <end position="269"/>
    </location>
</feature>
<evidence type="ECO:0000256" key="1">
    <source>
        <dbReference type="ARBA" id="ARBA00023277"/>
    </source>
</evidence>
<accession>A0A6I6DV52</accession>
<dbReference type="Proteomes" id="UP000422989">
    <property type="component" value="Chromosome"/>
</dbReference>
<reference evidence="3 4" key="1">
    <citation type="submission" date="2018-09" db="EMBL/GenBank/DDBJ databases">
        <title>Whole genome sequencing of Microbacterium oryzae strain MB-10T.</title>
        <authorList>
            <person name="Das S.K."/>
        </authorList>
    </citation>
    <scope>NUCLEOTIDE SEQUENCE [LARGE SCALE GENOMIC DNA]</scope>
    <source>
        <strain evidence="3 4">MB-10</strain>
    </source>
</reference>
<protein>
    <submittedName>
        <fullName evidence="3">Sugar phosphate isomerase/epimerase</fullName>
    </submittedName>
</protein>
<dbReference type="AlphaFoldDB" id="A0A6I6DV52"/>
<keyword evidence="4" id="KW-1185">Reference proteome</keyword>
<organism evidence="3 4">
    <name type="scientific">Microbacterium oryzae</name>
    <dbReference type="NCBI Taxonomy" id="743009"/>
    <lineage>
        <taxon>Bacteria</taxon>
        <taxon>Bacillati</taxon>
        <taxon>Actinomycetota</taxon>
        <taxon>Actinomycetes</taxon>
        <taxon>Micrococcales</taxon>
        <taxon>Microbacteriaceae</taxon>
        <taxon>Microbacterium</taxon>
    </lineage>
</organism>
<evidence type="ECO:0000313" key="3">
    <source>
        <dbReference type="EMBL" id="QGU27996.1"/>
    </source>
</evidence>
<evidence type="ECO:0000259" key="2">
    <source>
        <dbReference type="Pfam" id="PF01261"/>
    </source>
</evidence>
<gene>
    <name evidence="3" type="ORF">D7D94_10190</name>
</gene>
<dbReference type="PANTHER" id="PTHR12110">
    <property type="entry name" value="HYDROXYPYRUVATE ISOMERASE"/>
    <property type="match status" value="1"/>
</dbReference>
<dbReference type="SUPFAM" id="SSF51658">
    <property type="entry name" value="Xylose isomerase-like"/>
    <property type="match status" value="1"/>
</dbReference>
<name>A0A6I6DV52_9MICO</name>
<dbReference type="InterPro" id="IPR013022">
    <property type="entry name" value="Xyl_isomerase-like_TIM-brl"/>
</dbReference>
<keyword evidence="1" id="KW-0119">Carbohydrate metabolism</keyword>
<dbReference type="EMBL" id="CP032550">
    <property type="protein sequence ID" value="QGU27996.1"/>
    <property type="molecule type" value="Genomic_DNA"/>
</dbReference>
<keyword evidence="3" id="KW-0413">Isomerase</keyword>
<dbReference type="Pfam" id="PF01261">
    <property type="entry name" value="AP_endonuc_2"/>
    <property type="match status" value="1"/>
</dbReference>
<dbReference type="OrthoDB" id="9780241at2"/>
<dbReference type="PANTHER" id="PTHR12110:SF48">
    <property type="entry name" value="BLL3656 PROTEIN"/>
    <property type="match status" value="1"/>
</dbReference>
<dbReference type="KEGG" id="moj:D7D94_10190"/>
<evidence type="ECO:0000313" key="4">
    <source>
        <dbReference type="Proteomes" id="UP000422989"/>
    </source>
</evidence>
<sequence length="281" mass="30555">MSADRLVATCWTSAGDAQPQGRELSPFPILDRVRATAAAGWSGIGFGQDDLRHARDTIGFAALRAEIDDAGLSHVEVELATDWWREDDAWRGTWDLLLDAAHDLSAVFIKAGPGMGEPPADVTVFAAPLRRLAEEAADAGTRVALEPFPFGTIATIPQGVQAVRAADHPALGLLVDFWHVFRPGTSFAELREVLDPAILFGVELSDAEFEVSGTLFEDTRDNRRLIGEGAQDVVGFIRTIREIGYRGPWGVEILSAEHRRRPLDEAMRVAYATAAETLARA</sequence>
<dbReference type="RefSeq" id="WP_156242500.1">
    <property type="nucleotide sequence ID" value="NZ_BAAAZL010000004.1"/>
</dbReference>
<dbReference type="InterPro" id="IPR036237">
    <property type="entry name" value="Xyl_isomerase-like_sf"/>
</dbReference>
<dbReference type="Gene3D" id="3.20.20.150">
    <property type="entry name" value="Divalent-metal-dependent TIM barrel enzymes"/>
    <property type="match status" value="1"/>
</dbReference>
<proteinExistence type="predicted"/>